<evidence type="ECO:0008006" key="2">
    <source>
        <dbReference type="Google" id="ProtNLM"/>
    </source>
</evidence>
<dbReference type="AlphaFoldDB" id="A0A645CCZ1"/>
<gene>
    <name evidence="1" type="ORF">SDC9_121731</name>
</gene>
<organism evidence="1">
    <name type="scientific">bioreactor metagenome</name>
    <dbReference type="NCBI Taxonomy" id="1076179"/>
    <lineage>
        <taxon>unclassified sequences</taxon>
        <taxon>metagenomes</taxon>
        <taxon>ecological metagenomes</taxon>
    </lineage>
</organism>
<dbReference type="Pfam" id="PF08922">
    <property type="entry name" value="DUF1905"/>
    <property type="match status" value="1"/>
</dbReference>
<accession>A0A645CCZ1</accession>
<dbReference type="SUPFAM" id="SSF141694">
    <property type="entry name" value="AF2212/PG0164-like"/>
    <property type="match status" value="1"/>
</dbReference>
<proteinExistence type="predicted"/>
<evidence type="ECO:0000313" key="1">
    <source>
        <dbReference type="EMBL" id="MPM74742.1"/>
    </source>
</evidence>
<dbReference type="InterPro" id="IPR015018">
    <property type="entry name" value="DUF1905"/>
</dbReference>
<sequence length="196" mass="22394">MHLAGFAPAFALSLCDSEYARKPPVPIASGVSGKTKKNLQQMDYIIKDEKLELIYEHGKGAWTYHLRIPNSKNIEGKWGDIKVSGFIDNFKIEARNLAPIKGEDKMLSINSEIRKAINKKGGDFVTVTLYLLSNKERITEKQILETFKESEVLKAFEKLNEEEKNEIFDSIISQTNEEKQIKIIVKYIDKLSKQND</sequence>
<dbReference type="InterPro" id="IPR037079">
    <property type="entry name" value="AF2212/PG0164-like_sf"/>
</dbReference>
<name>A0A645CCZ1_9ZZZZ</name>
<protein>
    <recommendedName>
        <fullName evidence="2">DUF1905 domain-containing protein</fullName>
    </recommendedName>
</protein>
<comment type="caution">
    <text evidence="1">The sequence shown here is derived from an EMBL/GenBank/DDBJ whole genome shotgun (WGS) entry which is preliminary data.</text>
</comment>
<reference evidence="1" key="1">
    <citation type="submission" date="2019-08" db="EMBL/GenBank/DDBJ databases">
        <authorList>
            <person name="Kucharzyk K."/>
            <person name="Murdoch R.W."/>
            <person name="Higgins S."/>
            <person name="Loffler F."/>
        </authorList>
    </citation>
    <scope>NUCLEOTIDE SEQUENCE</scope>
</reference>
<dbReference type="Gene3D" id="2.40.30.100">
    <property type="entry name" value="AF2212/PG0164-like"/>
    <property type="match status" value="1"/>
</dbReference>
<dbReference type="EMBL" id="VSSQ01026169">
    <property type="protein sequence ID" value="MPM74742.1"/>
    <property type="molecule type" value="Genomic_DNA"/>
</dbReference>